<sequence length="77" mass="7992">MIRFKTIEPEPAAKPAKAPAAAAPAAPPREQAQPIEGEATDEAQPGATPPGATKPKGLARKTPLRAKKPETARLFEG</sequence>
<dbReference type="AlphaFoldDB" id="A0A1H6DFB0"/>
<proteinExistence type="predicted"/>
<evidence type="ECO:0000256" key="1">
    <source>
        <dbReference type="SAM" id="MobiDB-lite"/>
    </source>
</evidence>
<reference evidence="2 3" key="1">
    <citation type="submission" date="2016-10" db="EMBL/GenBank/DDBJ databases">
        <authorList>
            <person name="de Groot N.N."/>
        </authorList>
    </citation>
    <scope>NUCLEOTIDE SEQUENCE [LARGE SCALE GENOMIC DNA]</scope>
    <source>
        <strain evidence="2 3">DSM 26656</strain>
    </source>
</reference>
<protein>
    <submittedName>
        <fullName evidence="2">Uncharacterized protein</fullName>
    </submittedName>
</protein>
<dbReference type="RefSeq" id="WP_146071527.1">
    <property type="nucleotide sequence ID" value="NZ_FNUY01000022.1"/>
</dbReference>
<dbReference type="OrthoDB" id="8482008at2"/>
<feature type="region of interest" description="Disordered" evidence="1">
    <location>
        <begin position="1"/>
        <end position="77"/>
    </location>
</feature>
<evidence type="ECO:0000313" key="3">
    <source>
        <dbReference type="Proteomes" id="UP000236743"/>
    </source>
</evidence>
<feature type="compositionally biased region" description="Low complexity" evidence="1">
    <location>
        <begin position="9"/>
        <end position="24"/>
    </location>
</feature>
<accession>A0A1H6DFB0</accession>
<organism evidence="2 3">
    <name type="scientific">Bosea lathyri</name>
    <dbReference type="NCBI Taxonomy" id="1036778"/>
    <lineage>
        <taxon>Bacteria</taxon>
        <taxon>Pseudomonadati</taxon>
        <taxon>Pseudomonadota</taxon>
        <taxon>Alphaproteobacteria</taxon>
        <taxon>Hyphomicrobiales</taxon>
        <taxon>Boseaceae</taxon>
        <taxon>Bosea</taxon>
    </lineage>
</organism>
<evidence type="ECO:0000313" key="2">
    <source>
        <dbReference type="EMBL" id="SEG83256.1"/>
    </source>
</evidence>
<feature type="compositionally biased region" description="Basic and acidic residues" evidence="1">
    <location>
        <begin position="67"/>
        <end position="77"/>
    </location>
</feature>
<keyword evidence="3" id="KW-1185">Reference proteome</keyword>
<dbReference type="EMBL" id="FNUY01000022">
    <property type="protein sequence ID" value="SEG83256.1"/>
    <property type="molecule type" value="Genomic_DNA"/>
</dbReference>
<name>A0A1H6DFB0_9HYPH</name>
<feature type="compositionally biased region" description="Basic residues" evidence="1">
    <location>
        <begin position="57"/>
        <end position="66"/>
    </location>
</feature>
<dbReference type="Proteomes" id="UP000236743">
    <property type="component" value="Unassembled WGS sequence"/>
</dbReference>
<gene>
    <name evidence="2" type="ORF">SAMN04488115_12229</name>
</gene>